<dbReference type="Pfam" id="PF08447">
    <property type="entry name" value="PAS_3"/>
    <property type="match status" value="2"/>
</dbReference>
<evidence type="ECO:0000256" key="16">
    <source>
        <dbReference type="SAM" id="Phobius"/>
    </source>
</evidence>
<protein>
    <recommendedName>
        <fullName evidence="2">histidine kinase</fullName>
        <ecNumber evidence="2">2.7.13.3</ecNumber>
    </recommendedName>
</protein>
<organism evidence="18 19">
    <name type="scientific">Aerophototrophica crusticola</name>
    <dbReference type="NCBI Taxonomy" id="1709002"/>
    <lineage>
        <taxon>Bacteria</taxon>
        <taxon>Pseudomonadati</taxon>
        <taxon>Pseudomonadota</taxon>
        <taxon>Alphaproteobacteria</taxon>
        <taxon>Rhodospirillales</taxon>
        <taxon>Rhodospirillaceae</taxon>
        <taxon>Aerophototrophica</taxon>
    </lineage>
</organism>
<accession>A0A858R791</accession>
<keyword evidence="8" id="KW-0808">Transferase</keyword>
<keyword evidence="13" id="KW-0157">Chromophore</keyword>
<evidence type="ECO:0000256" key="1">
    <source>
        <dbReference type="ARBA" id="ARBA00000085"/>
    </source>
</evidence>
<dbReference type="InterPro" id="IPR013655">
    <property type="entry name" value="PAS_fold_3"/>
</dbReference>
<gene>
    <name evidence="18" type="ORF">HHL28_09295</name>
</gene>
<dbReference type="Pfam" id="PF07536">
    <property type="entry name" value="HWE_HK"/>
    <property type="match status" value="1"/>
</dbReference>
<evidence type="ECO:0000256" key="4">
    <source>
        <dbReference type="ARBA" id="ARBA00022553"/>
    </source>
</evidence>
<dbReference type="SUPFAM" id="SSF55785">
    <property type="entry name" value="PYP-like sensor domain (PAS domain)"/>
    <property type="match status" value="2"/>
</dbReference>
<keyword evidence="11" id="KW-0418">Kinase</keyword>
<dbReference type="InterPro" id="IPR054327">
    <property type="entry name" value="His-kinase-like_sensor"/>
</dbReference>
<evidence type="ECO:0000256" key="8">
    <source>
        <dbReference type="ARBA" id="ARBA00022679"/>
    </source>
</evidence>
<evidence type="ECO:0000256" key="9">
    <source>
        <dbReference type="ARBA" id="ARBA00022737"/>
    </source>
</evidence>
<dbReference type="EMBL" id="CP051775">
    <property type="protein sequence ID" value="QJE73257.1"/>
    <property type="molecule type" value="Genomic_DNA"/>
</dbReference>
<evidence type="ECO:0000256" key="2">
    <source>
        <dbReference type="ARBA" id="ARBA00012438"/>
    </source>
</evidence>
<dbReference type="GO" id="GO:0005524">
    <property type="term" value="F:ATP binding"/>
    <property type="evidence" value="ECO:0007669"/>
    <property type="project" value="UniProtKB-KW"/>
</dbReference>
<dbReference type="KEGG" id="acru:HHL28_09295"/>
<feature type="transmembrane region" description="Helical" evidence="16">
    <location>
        <begin position="25"/>
        <end position="45"/>
    </location>
</feature>
<dbReference type="InterPro" id="IPR000014">
    <property type="entry name" value="PAS"/>
</dbReference>
<dbReference type="Proteomes" id="UP000501891">
    <property type="component" value="Chromosome"/>
</dbReference>
<evidence type="ECO:0000256" key="10">
    <source>
        <dbReference type="ARBA" id="ARBA00022741"/>
    </source>
</evidence>
<dbReference type="Pfam" id="PF22588">
    <property type="entry name" value="dCache_1_like"/>
    <property type="match status" value="1"/>
</dbReference>
<dbReference type="NCBIfam" id="TIGR00229">
    <property type="entry name" value="sensory_box"/>
    <property type="match status" value="2"/>
</dbReference>
<name>A0A858R791_9PROT</name>
<evidence type="ECO:0000259" key="17">
    <source>
        <dbReference type="PROSITE" id="PS50113"/>
    </source>
</evidence>
<dbReference type="InterPro" id="IPR001610">
    <property type="entry name" value="PAC"/>
</dbReference>
<keyword evidence="7" id="KW-0288">FMN</keyword>
<keyword evidence="16" id="KW-1133">Transmembrane helix</keyword>
<dbReference type="SMART" id="SM00911">
    <property type="entry name" value="HWE_HK"/>
    <property type="match status" value="1"/>
</dbReference>
<dbReference type="GO" id="GO:0009881">
    <property type="term" value="F:photoreceptor activity"/>
    <property type="evidence" value="ECO:0007669"/>
    <property type="project" value="UniProtKB-KW"/>
</dbReference>
<evidence type="ECO:0000256" key="6">
    <source>
        <dbReference type="ARBA" id="ARBA00022630"/>
    </source>
</evidence>
<evidence type="ECO:0000313" key="18">
    <source>
        <dbReference type="EMBL" id="QJE73257.1"/>
    </source>
</evidence>
<dbReference type="GO" id="GO:0004673">
    <property type="term" value="F:protein histidine kinase activity"/>
    <property type="evidence" value="ECO:0007669"/>
    <property type="project" value="UniProtKB-EC"/>
</dbReference>
<dbReference type="PANTHER" id="PTHR41523">
    <property type="entry name" value="TWO-COMPONENT SYSTEM SENSOR PROTEIN"/>
    <property type="match status" value="1"/>
</dbReference>
<feature type="domain" description="PAC" evidence="17">
    <location>
        <begin position="435"/>
        <end position="487"/>
    </location>
</feature>
<sequence>MPMPPAPSIRPSLNAGRPLTPARSVLWLSAVAVMVSAGLLALLGVQEHGRVYRQATADTLGSARQLAEHAEKVLSIHALALQNVQWTYDVLGWDRMSGTPLVHRWLTSLADQAPEVQSYWLMDAAGQVRVNSFTWPAPSLDVSDREYFRAHQEGADPDRVHVGAPLLGRVRPDVFFTLSRRLADADGNFAGVAQVSLMPEYFSRFYGTIARASKTTIMLVRDDGTVLARFPQLGSGADFGRVPELLAGPRAAGTLETDGPADGVRRLYAHVPLEKLPVQVVYGVAVDNMQAEWVRRMRGSLLLVLAGLALLVPFVLLAFRNARRAELAHDALLSANSDLERRVADRTAHLDKALADLSSSEEWLRYAQEAGGIGTWELQAGSNALIVSDQVNALWGLPAGTQLGLERMQDPIHAEDRPGVQQALEETWDGRRPRLELEFRVVRPDGTVRWMLSRAEVRGAADGSPEAMTGVVFDITDLKRALTALQESELRSTLAQEAGGVGTWDWDLVNGAVHWSPTYRRIWGVPDGVKPSFDGLIAGVTPEDRARVETAVAATLAGEAPLDQEFRIMRPDGSRRWLLLRGELLRDKTGRGSRMTGICRDMTDRKEAEERQLLLMREVDHRAKNALAVAQAVVRLSRANTVEQLVAAVEGRISALARAHSLLATAAWSGADLNRLVQDELAPFAEPGHVLLEGPAVQLIPDVVQSIGLILHELATNAAKHGALSVPAGVVRVTWTLDGTRLRLTWQEEGGPPAVEPKRKGFGSTLLSMVVRHQLQGTTASNGRTRACAACWTCPT</sequence>
<evidence type="ECO:0000256" key="3">
    <source>
        <dbReference type="ARBA" id="ARBA00022543"/>
    </source>
</evidence>
<keyword evidence="15" id="KW-0675">Receptor</keyword>
<comment type="catalytic activity">
    <reaction evidence="1">
        <text>ATP + protein L-histidine = ADP + protein N-phospho-L-histidine.</text>
        <dbReference type="EC" id="2.7.13.3"/>
    </reaction>
</comment>
<evidence type="ECO:0000256" key="12">
    <source>
        <dbReference type="ARBA" id="ARBA00022840"/>
    </source>
</evidence>
<evidence type="ECO:0000256" key="5">
    <source>
        <dbReference type="ARBA" id="ARBA00022606"/>
    </source>
</evidence>
<dbReference type="CDD" id="cd12914">
    <property type="entry name" value="PDC1_DGC_like"/>
    <property type="match status" value="1"/>
</dbReference>
<keyword evidence="12" id="KW-0067">ATP-binding</keyword>
<dbReference type="PANTHER" id="PTHR41523:SF8">
    <property type="entry name" value="ETHYLENE RESPONSE SENSOR PROTEIN"/>
    <property type="match status" value="1"/>
</dbReference>
<feature type="transmembrane region" description="Helical" evidence="16">
    <location>
        <begin position="299"/>
        <end position="319"/>
    </location>
</feature>
<keyword evidence="5" id="KW-0716">Sensory transduction</keyword>
<dbReference type="CDD" id="cd00130">
    <property type="entry name" value="PAS"/>
    <property type="match status" value="2"/>
</dbReference>
<evidence type="ECO:0000256" key="11">
    <source>
        <dbReference type="ARBA" id="ARBA00022777"/>
    </source>
</evidence>
<dbReference type="SUPFAM" id="SSF55874">
    <property type="entry name" value="ATPase domain of HSP90 chaperone/DNA topoisomerase II/histidine kinase"/>
    <property type="match status" value="1"/>
</dbReference>
<feature type="domain" description="PAC" evidence="17">
    <location>
        <begin position="562"/>
        <end position="614"/>
    </location>
</feature>
<dbReference type="AlphaFoldDB" id="A0A858R791"/>
<dbReference type="PROSITE" id="PS50113">
    <property type="entry name" value="PAC"/>
    <property type="match status" value="2"/>
</dbReference>
<dbReference type="EC" id="2.7.13.3" evidence="2"/>
<dbReference type="InterPro" id="IPR011102">
    <property type="entry name" value="Sig_transdc_His_kinase_HWE"/>
</dbReference>
<dbReference type="SMART" id="SM00086">
    <property type="entry name" value="PAC"/>
    <property type="match status" value="2"/>
</dbReference>
<dbReference type="Gene3D" id="2.10.70.100">
    <property type="match status" value="2"/>
</dbReference>
<evidence type="ECO:0000256" key="14">
    <source>
        <dbReference type="ARBA" id="ARBA00023026"/>
    </source>
</evidence>
<keyword evidence="16" id="KW-0812">Transmembrane</keyword>
<keyword evidence="9" id="KW-0677">Repeat</keyword>
<keyword evidence="10" id="KW-0547">Nucleotide-binding</keyword>
<dbReference type="InterPro" id="IPR036890">
    <property type="entry name" value="HATPase_C_sf"/>
</dbReference>
<reference evidence="18" key="1">
    <citation type="submission" date="2020-04" db="EMBL/GenBank/DDBJ databases">
        <title>A desert anoxygenic phototrophic bacterium fixes CO2 using RubisCO under aerobic conditions.</title>
        <authorList>
            <person name="Tang K."/>
        </authorList>
    </citation>
    <scope>NUCLEOTIDE SEQUENCE [LARGE SCALE GENOMIC DNA]</scope>
    <source>
        <strain evidence="18">MIMtkB3</strain>
    </source>
</reference>
<keyword evidence="16" id="KW-0472">Membrane</keyword>
<proteinExistence type="predicted"/>
<dbReference type="Gene3D" id="3.30.565.10">
    <property type="entry name" value="Histidine kinase-like ATPase, C-terminal domain"/>
    <property type="match status" value="1"/>
</dbReference>
<evidence type="ECO:0000256" key="7">
    <source>
        <dbReference type="ARBA" id="ARBA00022643"/>
    </source>
</evidence>
<dbReference type="CDD" id="cd12915">
    <property type="entry name" value="PDC2_DGC_like"/>
    <property type="match status" value="1"/>
</dbReference>
<keyword evidence="19" id="KW-1185">Reference proteome</keyword>
<dbReference type="InterPro" id="IPR000700">
    <property type="entry name" value="PAS-assoc_C"/>
</dbReference>
<evidence type="ECO:0000256" key="13">
    <source>
        <dbReference type="ARBA" id="ARBA00022991"/>
    </source>
</evidence>
<dbReference type="InterPro" id="IPR035965">
    <property type="entry name" value="PAS-like_dom_sf"/>
</dbReference>
<evidence type="ECO:0000256" key="15">
    <source>
        <dbReference type="ARBA" id="ARBA00023170"/>
    </source>
</evidence>
<dbReference type="Gene3D" id="3.30.450.20">
    <property type="entry name" value="PAS domain"/>
    <property type="match status" value="4"/>
</dbReference>
<keyword evidence="6" id="KW-0285">Flavoprotein</keyword>
<keyword evidence="14" id="KW-0843">Virulence</keyword>
<keyword evidence="3" id="KW-0600">Photoreceptor protein</keyword>
<evidence type="ECO:0000313" key="19">
    <source>
        <dbReference type="Proteomes" id="UP000501891"/>
    </source>
</evidence>
<keyword evidence="4" id="KW-0597">Phosphoprotein</keyword>